<name>A0A7Y9DZP6_9PSEU</name>
<evidence type="ECO:0000313" key="2">
    <source>
        <dbReference type="EMBL" id="NYD38493.1"/>
    </source>
</evidence>
<reference evidence="2 3" key="1">
    <citation type="submission" date="2020-07" db="EMBL/GenBank/DDBJ databases">
        <title>Sequencing the genomes of 1000 actinobacteria strains.</title>
        <authorList>
            <person name="Klenk H.-P."/>
        </authorList>
    </citation>
    <scope>NUCLEOTIDE SEQUENCE [LARGE SCALE GENOMIC DNA]</scope>
    <source>
        <strain evidence="2 3">DSM 45772</strain>
    </source>
</reference>
<proteinExistence type="inferred from homology"/>
<accession>A0A7Y9DZP6</accession>
<dbReference type="InterPro" id="IPR005531">
    <property type="entry name" value="Asp23"/>
</dbReference>
<dbReference type="PANTHER" id="PTHR34297">
    <property type="entry name" value="HYPOTHETICAL CYTOSOLIC PROTEIN-RELATED"/>
    <property type="match status" value="1"/>
</dbReference>
<keyword evidence="3" id="KW-1185">Reference proteome</keyword>
<dbReference type="RefSeq" id="WP_179795928.1">
    <property type="nucleotide sequence ID" value="NZ_BAABHP010000029.1"/>
</dbReference>
<sequence>MTAPTPPLPPTDPIAVTGTTEVLPAVVQKVVAFATREIPGIAGLGGSAARAVGAVRQSLTGSTENVAGVRVTMEGDTATVGLDVAIEYGAGARELTRALRRHVPEAVDQIAGVRVTELNIVVTDVVLPGAEPEDPAAPPVAAV</sequence>
<evidence type="ECO:0000256" key="1">
    <source>
        <dbReference type="ARBA" id="ARBA00005721"/>
    </source>
</evidence>
<dbReference type="Pfam" id="PF03780">
    <property type="entry name" value="Asp23"/>
    <property type="match status" value="1"/>
</dbReference>
<gene>
    <name evidence="2" type="ORF">BJ983_004595</name>
</gene>
<dbReference type="EMBL" id="JACCBN010000001">
    <property type="protein sequence ID" value="NYD38493.1"/>
    <property type="molecule type" value="Genomic_DNA"/>
</dbReference>
<dbReference type="AlphaFoldDB" id="A0A7Y9DZP6"/>
<dbReference type="PANTHER" id="PTHR34297:SF3">
    <property type="entry name" value="ALKALINE SHOCK PROTEIN 23"/>
    <property type="match status" value="1"/>
</dbReference>
<evidence type="ECO:0000313" key="3">
    <source>
        <dbReference type="Proteomes" id="UP000535890"/>
    </source>
</evidence>
<dbReference type="Proteomes" id="UP000535890">
    <property type="component" value="Unassembled WGS sequence"/>
</dbReference>
<organism evidence="2 3">
    <name type="scientific">Actinomycetospora corticicola</name>
    <dbReference type="NCBI Taxonomy" id="663602"/>
    <lineage>
        <taxon>Bacteria</taxon>
        <taxon>Bacillati</taxon>
        <taxon>Actinomycetota</taxon>
        <taxon>Actinomycetes</taxon>
        <taxon>Pseudonocardiales</taxon>
        <taxon>Pseudonocardiaceae</taxon>
        <taxon>Actinomycetospora</taxon>
    </lineage>
</organism>
<comment type="similarity">
    <text evidence="1">Belongs to the asp23 family.</text>
</comment>
<comment type="caution">
    <text evidence="2">The sequence shown here is derived from an EMBL/GenBank/DDBJ whole genome shotgun (WGS) entry which is preliminary data.</text>
</comment>
<protein>
    <submittedName>
        <fullName evidence="2">Putative alkaline shock family protein YloU</fullName>
    </submittedName>
</protein>